<sequence length="165" mass="18918">MHLTLLKLFSLVFLSIGETVMLTGLIAAAQELDEDQHVLCNFFSMVDGADKVDNGITFHELLDTLDLFDSNADAKFTPEELRGALQELNGKVKSDQELDFADFDLKDDRKLHLWFDELDQDSDGYLVMEELFVKGFHVGLQSHQKWHQSQIQNSISKTKRYCSKF</sequence>
<dbReference type="GO" id="GO:0005509">
    <property type="term" value="F:calcium ion binding"/>
    <property type="evidence" value="ECO:0007669"/>
    <property type="project" value="InterPro"/>
</dbReference>
<accession>A0AAE0W2L1</accession>
<feature type="chain" id="PRO_5042247500" description="EF-hand domain-containing protein" evidence="1">
    <location>
        <begin position="18"/>
        <end position="165"/>
    </location>
</feature>
<reference evidence="3" key="2">
    <citation type="journal article" date="2021" name="Genome Biol. Evol.">
        <title>Developing a high-quality reference genome for a parasitic bivalve with doubly uniparental inheritance (Bivalvia: Unionida).</title>
        <authorList>
            <person name="Smith C.H."/>
        </authorList>
    </citation>
    <scope>NUCLEOTIDE SEQUENCE</scope>
    <source>
        <strain evidence="3">CHS0354</strain>
        <tissue evidence="3">Mantle</tissue>
    </source>
</reference>
<dbReference type="PROSITE" id="PS50222">
    <property type="entry name" value="EF_HAND_2"/>
    <property type="match status" value="1"/>
</dbReference>
<dbReference type="AlphaFoldDB" id="A0AAE0W2L1"/>
<evidence type="ECO:0000259" key="2">
    <source>
        <dbReference type="PROSITE" id="PS50222"/>
    </source>
</evidence>
<evidence type="ECO:0000313" key="4">
    <source>
        <dbReference type="Proteomes" id="UP001195483"/>
    </source>
</evidence>
<keyword evidence="4" id="KW-1185">Reference proteome</keyword>
<dbReference type="InterPro" id="IPR002048">
    <property type="entry name" value="EF_hand_dom"/>
</dbReference>
<keyword evidence="1" id="KW-0732">Signal</keyword>
<feature type="signal peptide" evidence="1">
    <location>
        <begin position="1"/>
        <end position="17"/>
    </location>
</feature>
<dbReference type="SUPFAM" id="SSF47473">
    <property type="entry name" value="EF-hand"/>
    <property type="match status" value="1"/>
</dbReference>
<reference evidence="3" key="3">
    <citation type="submission" date="2023-05" db="EMBL/GenBank/DDBJ databases">
        <authorList>
            <person name="Smith C.H."/>
        </authorList>
    </citation>
    <scope>NUCLEOTIDE SEQUENCE</scope>
    <source>
        <strain evidence="3">CHS0354</strain>
        <tissue evidence="3">Mantle</tissue>
    </source>
</reference>
<dbReference type="Gene3D" id="1.10.238.10">
    <property type="entry name" value="EF-hand"/>
    <property type="match status" value="1"/>
</dbReference>
<protein>
    <recommendedName>
        <fullName evidence="2">EF-hand domain-containing protein</fullName>
    </recommendedName>
</protein>
<feature type="domain" description="EF-hand" evidence="2">
    <location>
        <begin position="56"/>
        <end position="91"/>
    </location>
</feature>
<proteinExistence type="predicted"/>
<dbReference type="EMBL" id="JAEAOA010001264">
    <property type="protein sequence ID" value="KAK3598172.1"/>
    <property type="molecule type" value="Genomic_DNA"/>
</dbReference>
<reference evidence="3" key="1">
    <citation type="journal article" date="2021" name="Genome Biol. Evol.">
        <title>A High-Quality Reference Genome for a Parasitic Bivalve with Doubly Uniparental Inheritance (Bivalvia: Unionida).</title>
        <authorList>
            <person name="Smith C.H."/>
        </authorList>
    </citation>
    <scope>NUCLEOTIDE SEQUENCE</scope>
    <source>
        <strain evidence="3">CHS0354</strain>
    </source>
</reference>
<dbReference type="InterPro" id="IPR011992">
    <property type="entry name" value="EF-hand-dom_pair"/>
</dbReference>
<dbReference type="Proteomes" id="UP001195483">
    <property type="component" value="Unassembled WGS sequence"/>
</dbReference>
<evidence type="ECO:0000256" key="1">
    <source>
        <dbReference type="SAM" id="SignalP"/>
    </source>
</evidence>
<comment type="caution">
    <text evidence="3">The sequence shown here is derived from an EMBL/GenBank/DDBJ whole genome shotgun (WGS) entry which is preliminary data.</text>
</comment>
<evidence type="ECO:0000313" key="3">
    <source>
        <dbReference type="EMBL" id="KAK3598172.1"/>
    </source>
</evidence>
<gene>
    <name evidence="3" type="ORF">CHS0354_020728</name>
</gene>
<organism evidence="3 4">
    <name type="scientific">Potamilus streckersoni</name>
    <dbReference type="NCBI Taxonomy" id="2493646"/>
    <lineage>
        <taxon>Eukaryota</taxon>
        <taxon>Metazoa</taxon>
        <taxon>Spiralia</taxon>
        <taxon>Lophotrochozoa</taxon>
        <taxon>Mollusca</taxon>
        <taxon>Bivalvia</taxon>
        <taxon>Autobranchia</taxon>
        <taxon>Heteroconchia</taxon>
        <taxon>Palaeoheterodonta</taxon>
        <taxon>Unionida</taxon>
        <taxon>Unionoidea</taxon>
        <taxon>Unionidae</taxon>
        <taxon>Ambleminae</taxon>
        <taxon>Lampsilini</taxon>
        <taxon>Potamilus</taxon>
    </lineage>
</organism>
<name>A0AAE0W2L1_9BIVA</name>